<evidence type="ECO:0000256" key="1">
    <source>
        <dbReference type="SAM" id="Phobius"/>
    </source>
</evidence>
<dbReference type="STRING" id="626523.GCWU000342_01229"/>
<dbReference type="EMBL" id="ACIP02000002">
    <property type="protein sequence ID" value="EEP28421.1"/>
    <property type="molecule type" value="Genomic_DNA"/>
</dbReference>
<keyword evidence="3" id="KW-1185">Reference proteome</keyword>
<gene>
    <name evidence="2" type="ORF">GCWU000342_01229</name>
</gene>
<evidence type="ECO:0000313" key="2">
    <source>
        <dbReference type="EMBL" id="EEP28421.1"/>
    </source>
</evidence>
<evidence type="ECO:0000313" key="3">
    <source>
        <dbReference type="Proteomes" id="UP000003494"/>
    </source>
</evidence>
<comment type="caution">
    <text evidence="2">The sequence shown here is derived from an EMBL/GenBank/DDBJ whole genome shotgun (WGS) entry which is preliminary data.</text>
</comment>
<feature type="transmembrane region" description="Helical" evidence="1">
    <location>
        <begin position="6"/>
        <end position="35"/>
    </location>
</feature>
<dbReference type="Proteomes" id="UP000003494">
    <property type="component" value="Unassembled WGS sequence"/>
</dbReference>
<accession>C4GBC8</accession>
<keyword evidence="1" id="KW-0472">Membrane</keyword>
<keyword evidence="1" id="KW-1133">Transmembrane helix</keyword>
<dbReference type="AlphaFoldDB" id="C4GBC8"/>
<organism evidence="2 3">
    <name type="scientific">Shuttleworthella satelles DSM 14600</name>
    <dbReference type="NCBI Taxonomy" id="626523"/>
    <lineage>
        <taxon>Bacteria</taxon>
        <taxon>Bacillati</taxon>
        <taxon>Bacillota</taxon>
        <taxon>Clostridia</taxon>
        <taxon>Lachnospirales</taxon>
        <taxon>Lachnospiraceae</taxon>
        <taxon>Shuttleworthella</taxon>
    </lineage>
</organism>
<reference evidence="2" key="1">
    <citation type="submission" date="2009-04" db="EMBL/GenBank/DDBJ databases">
        <authorList>
            <person name="Weinstock G."/>
            <person name="Sodergren E."/>
            <person name="Clifton S."/>
            <person name="Fulton L."/>
            <person name="Fulton B."/>
            <person name="Courtney L."/>
            <person name="Fronick C."/>
            <person name="Harrison M."/>
            <person name="Strong C."/>
            <person name="Farmer C."/>
            <person name="Delahaunty K."/>
            <person name="Markovic C."/>
            <person name="Hall O."/>
            <person name="Minx P."/>
            <person name="Tomlinson C."/>
            <person name="Mitreva M."/>
            <person name="Nelson J."/>
            <person name="Hou S."/>
            <person name="Wollam A."/>
            <person name="Pepin K.H."/>
            <person name="Johnson M."/>
            <person name="Bhonagiri V."/>
            <person name="Nash W.E."/>
            <person name="Warren W."/>
            <person name="Chinwalla A."/>
            <person name="Mardis E.R."/>
            <person name="Wilson R.K."/>
        </authorList>
    </citation>
    <scope>NUCLEOTIDE SEQUENCE [LARGE SCALE GENOMIC DNA]</scope>
    <source>
        <strain evidence="2">DSM 14600</strain>
    </source>
</reference>
<name>C4GBC8_9FIRM</name>
<protein>
    <submittedName>
        <fullName evidence="2">Uncharacterized protein</fullName>
    </submittedName>
</protein>
<dbReference type="HOGENOM" id="CLU_2828872_0_0_9"/>
<keyword evidence="1" id="KW-0812">Transmembrane</keyword>
<proteinExistence type="predicted"/>
<sequence>MFFNLILFYGFCFILIFRGIFFSPLLHLFDLYFLAYFSDPFRPFMLECFYENLDRCSLFGWTGRNK</sequence>